<dbReference type="Gene3D" id="2.160.20.10">
    <property type="entry name" value="Single-stranded right-handed beta-helix, Pectin lyase-like"/>
    <property type="match status" value="2"/>
</dbReference>
<dbReference type="FunFam" id="2.160.20.10:FF:000023">
    <property type="entry name" value="Exo-beta-1,3-glucanase Exg0"/>
    <property type="match status" value="1"/>
</dbReference>
<accession>A0A8H7Q4E1</accession>
<evidence type="ECO:0000259" key="3">
    <source>
        <dbReference type="PROSITE" id="PS51212"/>
    </source>
</evidence>
<sequence>MHFKSQALSLLAIGVTSLVSVQALPANKNTGHVSKAAAKVVSAAAVGSSCSGSTLTPSVQTAPMWIQSITHDGTAPFNANPSTYKVYRNVKDFGAKGDGVTDDTAAINLAISSGSRCGDNCVPQSSTTSPAVVFFPAGKYVVSKPLIQYYYTQMIGDALSPPTLLAAANFSGIGLIDADPYGSNGYNWFVNQGNFYRQIRNFIIDLTQTPATASTTGIHWQVAQATSLTNIVFQMSTASNTAHQGVWMENGSGGFMSDLVFNGGKYGLWVGNQQFTSRNLTINNAQTAIYMNWNWGWTFKTLNINGCQTGLDMTAGGATNQGVGSVLIQDAVISNTPVGVLSDTSATSQTKTSGTLLLDNVKLSNVATAVKNGATGGTILAGTTGSTTVTSWGQGTLYTSTSGTGAFNQGNLPSAPSKPSVLLGTQGFFERPRPQYEHYPVSSFYDVKSAGGAKGDGSTDDTAAIQAALNNYAGCKIIFFPAGEYVVTSTITVPAGSRIVGEAWSTILAGGTKTWQSTSSLAPVFKVGNAGDSGTAEISDLIFSTQGPQPGAVLVEWNIRDPAGAPGSAGMWDVHFRVGGAVGTNLESSQCSKGSTTANSKCYGAGLLLHITSSSSAYIENCWAWTADHDLDGNGNQLSIYSGRGILIESSNGPVWMYGTAAEHNVFYQYQLSGANNVYMGMIQTETPYYQPAPNALSPYTPISSIADPTFSNCAAGDTTCAMAWGLRILNSKNIFVYGAGLYNFFDNYDQTCLATESCQESMVDLENTNSHVYIYNLNTKAATNMVWSSANGALAKQADNTNSFCQTINAFLVDAGTSPVTVTSASTTTTSATKTTTAKGTTTTTTTSASSSPTSSGGWTYLGCYVDALTPRTLPYGAPTISTGMTVEGCESECASAGYTYAGTEYGNECWCGNTMPPTSAPSSDCNMACKGNSAEMCGAGGRFNLYKKSS</sequence>
<dbReference type="GO" id="GO:0004650">
    <property type="term" value="F:polygalacturonase activity"/>
    <property type="evidence" value="ECO:0007669"/>
    <property type="project" value="InterPro"/>
</dbReference>
<dbReference type="EMBL" id="JAEPQZ010000001">
    <property type="protein sequence ID" value="KAG2185732.1"/>
    <property type="molecule type" value="Genomic_DNA"/>
</dbReference>
<dbReference type="InterPro" id="IPR002889">
    <property type="entry name" value="WSC_carb-bd"/>
</dbReference>
<feature type="chain" id="PRO_5034134970" description="WSC domain-containing protein" evidence="2">
    <location>
        <begin position="24"/>
        <end position="952"/>
    </location>
</feature>
<gene>
    <name evidence="4" type="ORF">INT43_002167</name>
</gene>
<feature type="domain" description="WSC" evidence="3">
    <location>
        <begin position="859"/>
        <end position="951"/>
    </location>
</feature>
<dbReference type="InterPro" id="IPR024535">
    <property type="entry name" value="RHGA/B-epi-like_pectate_lyase"/>
</dbReference>
<dbReference type="Pfam" id="PF12708">
    <property type="entry name" value="Pect-lyase_RHGA_epim"/>
    <property type="match status" value="2"/>
</dbReference>
<dbReference type="FunFam" id="2.160.20.10:FF:000026">
    <property type="entry name" value="Exo-beta-1,3-glucanase Exg0"/>
    <property type="match status" value="1"/>
</dbReference>
<dbReference type="InterPro" id="IPR011050">
    <property type="entry name" value="Pectin_lyase_fold/virulence"/>
</dbReference>
<dbReference type="SUPFAM" id="SSF51126">
    <property type="entry name" value="Pectin lyase-like"/>
    <property type="match status" value="2"/>
</dbReference>
<dbReference type="Pfam" id="PF01822">
    <property type="entry name" value="WSC"/>
    <property type="match status" value="1"/>
</dbReference>
<feature type="signal peptide" evidence="2">
    <location>
        <begin position="1"/>
        <end position="23"/>
    </location>
</feature>
<protein>
    <recommendedName>
        <fullName evidence="3">WSC domain-containing protein</fullName>
    </recommendedName>
</protein>
<evidence type="ECO:0000256" key="2">
    <source>
        <dbReference type="SAM" id="SignalP"/>
    </source>
</evidence>
<keyword evidence="2" id="KW-0732">Signal</keyword>
<dbReference type="InterPro" id="IPR039279">
    <property type="entry name" value="QRT3-like"/>
</dbReference>
<keyword evidence="5" id="KW-1185">Reference proteome</keyword>
<name>A0A8H7Q4E1_MORIS</name>
<evidence type="ECO:0000256" key="1">
    <source>
        <dbReference type="SAM" id="MobiDB-lite"/>
    </source>
</evidence>
<dbReference type="OrthoDB" id="1046782at2759"/>
<organism evidence="4 5">
    <name type="scientific">Mortierella isabellina</name>
    <name type="common">Filamentous fungus</name>
    <name type="synonym">Umbelopsis isabellina</name>
    <dbReference type="NCBI Taxonomy" id="91625"/>
    <lineage>
        <taxon>Eukaryota</taxon>
        <taxon>Fungi</taxon>
        <taxon>Fungi incertae sedis</taxon>
        <taxon>Mucoromycota</taxon>
        <taxon>Mucoromycotina</taxon>
        <taxon>Umbelopsidomycetes</taxon>
        <taxon>Umbelopsidales</taxon>
        <taxon>Umbelopsidaceae</taxon>
        <taxon>Umbelopsis</taxon>
    </lineage>
</organism>
<proteinExistence type="predicted"/>
<dbReference type="InterPro" id="IPR012334">
    <property type="entry name" value="Pectin_lyas_fold"/>
</dbReference>
<feature type="region of interest" description="Disordered" evidence="1">
    <location>
        <begin position="824"/>
        <end position="854"/>
    </location>
</feature>
<dbReference type="PANTHER" id="PTHR33928">
    <property type="entry name" value="POLYGALACTURONASE QRT3"/>
    <property type="match status" value="1"/>
</dbReference>
<reference evidence="4" key="1">
    <citation type="submission" date="2020-12" db="EMBL/GenBank/DDBJ databases">
        <title>Metabolic potential, ecology and presence of endohyphal bacteria is reflected in genomic diversity of Mucoromycotina.</title>
        <authorList>
            <person name="Muszewska A."/>
            <person name="Okrasinska A."/>
            <person name="Steczkiewicz K."/>
            <person name="Drgas O."/>
            <person name="Orlowska M."/>
            <person name="Perlinska-Lenart U."/>
            <person name="Aleksandrzak-Piekarczyk T."/>
            <person name="Szatraj K."/>
            <person name="Zielenkiewicz U."/>
            <person name="Pilsyk S."/>
            <person name="Malc E."/>
            <person name="Mieczkowski P."/>
            <person name="Kruszewska J.S."/>
            <person name="Biernat P."/>
            <person name="Pawlowska J."/>
        </authorList>
    </citation>
    <scope>NUCLEOTIDE SEQUENCE</scope>
    <source>
        <strain evidence="4">WA0000067209</strain>
    </source>
</reference>
<dbReference type="SMART" id="SM00321">
    <property type="entry name" value="WSC"/>
    <property type="match status" value="1"/>
</dbReference>
<dbReference type="CDD" id="cd23668">
    <property type="entry name" value="GH55_beta13glucanase-like"/>
    <property type="match status" value="1"/>
</dbReference>
<dbReference type="PANTHER" id="PTHR33928:SF2">
    <property type="entry name" value="PECTATE LYASE SUPERFAMILY PROTEIN DOMAIN-CONTAINING PROTEIN-RELATED"/>
    <property type="match status" value="1"/>
</dbReference>
<evidence type="ECO:0000313" key="5">
    <source>
        <dbReference type="Proteomes" id="UP000654370"/>
    </source>
</evidence>
<dbReference type="PROSITE" id="PS51212">
    <property type="entry name" value="WSC"/>
    <property type="match status" value="1"/>
</dbReference>
<dbReference type="AlphaFoldDB" id="A0A8H7Q4E1"/>
<evidence type="ECO:0000313" key="4">
    <source>
        <dbReference type="EMBL" id="KAG2185732.1"/>
    </source>
</evidence>
<dbReference type="Proteomes" id="UP000654370">
    <property type="component" value="Unassembled WGS sequence"/>
</dbReference>
<comment type="caution">
    <text evidence="4">The sequence shown here is derived from an EMBL/GenBank/DDBJ whole genome shotgun (WGS) entry which is preliminary data.</text>
</comment>